<evidence type="ECO:0000259" key="9">
    <source>
        <dbReference type="SMART" id="SM00079"/>
    </source>
</evidence>
<comment type="caution">
    <text evidence="10">The sequence shown here is derived from an EMBL/GenBank/DDBJ whole genome shotgun (WGS) entry which is preliminary data.</text>
</comment>
<evidence type="ECO:0000256" key="5">
    <source>
        <dbReference type="ARBA" id="ARBA00023288"/>
    </source>
</evidence>
<dbReference type="SMART" id="SM00062">
    <property type="entry name" value="PBPb"/>
    <property type="match status" value="1"/>
</dbReference>
<dbReference type="PROSITE" id="PS01039">
    <property type="entry name" value="SBP_BACTERIAL_3"/>
    <property type="match status" value="1"/>
</dbReference>
<dbReference type="InterPro" id="IPR018313">
    <property type="entry name" value="SBP_3_CS"/>
</dbReference>
<keyword evidence="11" id="KW-1185">Reference proteome</keyword>
<dbReference type="SMART" id="SM00079">
    <property type="entry name" value="PBPe"/>
    <property type="match status" value="1"/>
</dbReference>
<feature type="domain" description="Solute-binding protein family 3/N-terminal" evidence="8">
    <location>
        <begin position="34"/>
        <end position="252"/>
    </location>
</feature>
<dbReference type="PANTHER" id="PTHR35936:SF38">
    <property type="entry name" value="GLUTAMINE-BINDING PERIPLASMIC PROTEIN"/>
    <property type="match status" value="1"/>
</dbReference>
<evidence type="ECO:0000256" key="3">
    <source>
        <dbReference type="ARBA" id="ARBA00022729"/>
    </source>
</evidence>
<feature type="domain" description="Ionotropic glutamate receptor C-terminal" evidence="9">
    <location>
        <begin position="34"/>
        <end position="251"/>
    </location>
</feature>
<dbReference type="EMBL" id="BAAADJ010000058">
    <property type="protein sequence ID" value="GAA0340714.1"/>
    <property type="molecule type" value="Genomic_DNA"/>
</dbReference>
<name>A0ABN0WKT0_9BACI</name>
<evidence type="ECO:0000259" key="8">
    <source>
        <dbReference type="SMART" id="SM00062"/>
    </source>
</evidence>
<proteinExistence type="inferred from homology"/>
<comment type="similarity">
    <text evidence="2 6">Belongs to the bacterial solute-binding protein 3 family.</text>
</comment>
<evidence type="ECO:0000313" key="10">
    <source>
        <dbReference type="EMBL" id="GAA0340714.1"/>
    </source>
</evidence>
<dbReference type="SUPFAM" id="SSF53850">
    <property type="entry name" value="Periplasmic binding protein-like II"/>
    <property type="match status" value="1"/>
</dbReference>
<evidence type="ECO:0000256" key="2">
    <source>
        <dbReference type="ARBA" id="ARBA00010333"/>
    </source>
</evidence>
<feature type="signal peptide" evidence="7">
    <location>
        <begin position="1"/>
        <end position="24"/>
    </location>
</feature>
<dbReference type="RefSeq" id="WP_343801595.1">
    <property type="nucleotide sequence ID" value="NZ_BAAADJ010000058.1"/>
</dbReference>
<evidence type="ECO:0000256" key="7">
    <source>
        <dbReference type="SAM" id="SignalP"/>
    </source>
</evidence>
<dbReference type="Proteomes" id="UP001500782">
    <property type="component" value="Unassembled WGS sequence"/>
</dbReference>
<dbReference type="PANTHER" id="PTHR35936">
    <property type="entry name" value="MEMBRANE-BOUND LYTIC MUREIN TRANSGLYCOSYLASE F"/>
    <property type="match status" value="1"/>
</dbReference>
<organism evidence="10 11">
    <name type="scientific">Bacillus carboniphilus</name>
    <dbReference type="NCBI Taxonomy" id="86663"/>
    <lineage>
        <taxon>Bacteria</taxon>
        <taxon>Bacillati</taxon>
        <taxon>Bacillota</taxon>
        <taxon>Bacilli</taxon>
        <taxon>Bacillales</taxon>
        <taxon>Bacillaceae</taxon>
        <taxon>Bacillus</taxon>
    </lineage>
</organism>
<evidence type="ECO:0000256" key="6">
    <source>
        <dbReference type="RuleBase" id="RU003744"/>
    </source>
</evidence>
<feature type="chain" id="PRO_5046649768" evidence="7">
    <location>
        <begin position="25"/>
        <end position="255"/>
    </location>
</feature>
<sequence>MKKRWILFLSIISTVLILSACGTASTSGDNGLETYTVATDANFKPFEYKDENGEMVGFDIDLMKAIAEEAGFNVEFESMEFDGLIAGMQSGRYPIAIAGISITEERKETIDFSDAYYDSGLILMVPKGSDIKSIEDVDGKKIGTKQGTTSQDYLVNYTDAEVEAYPEIINAYMDVQSGRLDAALYDLPNVLYYIKENGNDELETAGEVFEGQPYGIAFKKGSDLVDDVNEALATLKENGTYNEIYKEYFGTEPPQ</sequence>
<dbReference type="Pfam" id="PF00497">
    <property type="entry name" value="SBP_bac_3"/>
    <property type="match status" value="1"/>
</dbReference>
<accession>A0ABN0WKT0</accession>
<dbReference type="PROSITE" id="PS51257">
    <property type="entry name" value="PROKAR_LIPOPROTEIN"/>
    <property type="match status" value="1"/>
</dbReference>
<dbReference type="InterPro" id="IPR001320">
    <property type="entry name" value="Iontro_rcpt_C"/>
</dbReference>
<keyword evidence="5" id="KW-0449">Lipoprotein</keyword>
<evidence type="ECO:0000313" key="11">
    <source>
        <dbReference type="Proteomes" id="UP001500782"/>
    </source>
</evidence>
<reference evidence="10 11" key="1">
    <citation type="journal article" date="2019" name="Int. J. Syst. Evol. Microbiol.">
        <title>The Global Catalogue of Microorganisms (GCM) 10K type strain sequencing project: providing services to taxonomists for standard genome sequencing and annotation.</title>
        <authorList>
            <consortium name="The Broad Institute Genomics Platform"/>
            <consortium name="The Broad Institute Genome Sequencing Center for Infectious Disease"/>
            <person name="Wu L."/>
            <person name="Ma J."/>
        </authorList>
    </citation>
    <scope>NUCLEOTIDE SEQUENCE [LARGE SCALE GENOMIC DNA]</scope>
    <source>
        <strain evidence="10 11">JCM 9731</strain>
    </source>
</reference>
<evidence type="ECO:0000256" key="4">
    <source>
        <dbReference type="ARBA" id="ARBA00023139"/>
    </source>
</evidence>
<comment type="subcellular location">
    <subcellularLocation>
        <location evidence="1">Cell membrane</location>
        <topology evidence="1">Lipid-anchor</topology>
    </subcellularLocation>
</comment>
<gene>
    <name evidence="10" type="primary">glnH</name>
    <name evidence="10" type="ORF">GCM10008967_33810</name>
</gene>
<evidence type="ECO:0000256" key="1">
    <source>
        <dbReference type="ARBA" id="ARBA00004193"/>
    </source>
</evidence>
<dbReference type="InterPro" id="IPR001638">
    <property type="entry name" value="Solute-binding_3/MltF_N"/>
</dbReference>
<protein>
    <submittedName>
        <fullName evidence="10">Glutamine ABC transporter substrate-binding protein GlnH</fullName>
    </submittedName>
</protein>
<dbReference type="Gene3D" id="3.40.190.10">
    <property type="entry name" value="Periplasmic binding protein-like II"/>
    <property type="match status" value="2"/>
</dbReference>
<keyword evidence="4" id="KW-0564">Palmitate</keyword>
<keyword evidence="3 7" id="KW-0732">Signal</keyword>